<reference evidence="1 2" key="1">
    <citation type="submission" date="2024-09" db="EMBL/GenBank/DDBJ databases">
        <authorList>
            <person name="Sun Q."/>
            <person name="Mori K."/>
        </authorList>
    </citation>
    <scope>NUCLEOTIDE SEQUENCE [LARGE SCALE GENOMIC DNA]</scope>
    <source>
        <strain evidence="1 2">TBRC 0563</strain>
    </source>
</reference>
<dbReference type="Proteomes" id="UP001589627">
    <property type="component" value="Unassembled WGS sequence"/>
</dbReference>
<dbReference type="EMBL" id="JBHLZP010000193">
    <property type="protein sequence ID" value="MFB9835325.1"/>
    <property type="molecule type" value="Genomic_DNA"/>
</dbReference>
<gene>
    <name evidence="1" type="ORF">ACFFNX_24395</name>
</gene>
<evidence type="ECO:0000313" key="2">
    <source>
        <dbReference type="Proteomes" id="UP001589627"/>
    </source>
</evidence>
<dbReference type="RefSeq" id="WP_378206605.1">
    <property type="nucleotide sequence ID" value="NZ_JBHLZP010000193.1"/>
</dbReference>
<name>A0ABV5YJU3_9ACTN</name>
<keyword evidence="2" id="KW-1185">Reference proteome</keyword>
<sequence>MAVLADLEVIVGPPAAVPPPVDWPTLERISGLVFPQDYKELAARYGMLEVDAFLAVNHLGMPAEVSAMLRQCQETLEGLRILVEDLGFIYVEDDFGREVEAEPYPFYPDPGGLFPWGATQNGDTLLWLTDLDPNRWTIVVTDGGTWWHFDGGIVDFLVGILSGTLQCPVLPAFSPSELRVFQYASLDQLPHE</sequence>
<protein>
    <recommendedName>
        <fullName evidence="3">SMI1/KNR4 family protein</fullName>
    </recommendedName>
</protein>
<dbReference type="SUPFAM" id="SSF160631">
    <property type="entry name" value="SMI1/KNR4-like"/>
    <property type="match status" value="1"/>
</dbReference>
<evidence type="ECO:0008006" key="3">
    <source>
        <dbReference type="Google" id="ProtNLM"/>
    </source>
</evidence>
<accession>A0ABV5YJU3</accession>
<dbReference type="InterPro" id="IPR037883">
    <property type="entry name" value="Knr4/Smi1-like_sf"/>
</dbReference>
<proteinExistence type="predicted"/>
<evidence type="ECO:0000313" key="1">
    <source>
        <dbReference type="EMBL" id="MFB9835325.1"/>
    </source>
</evidence>
<organism evidence="1 2">
    <name type="scientific">Actinoallomurus acaciae</name>
    <dbReference type="NCBI Taxonomy" id="502577"/>
    <lineage>
        <taxon>Bacteria</taxon>
        <taxon>Bacillati</taxon>
        <taxon>Actinomycetota</taxon>
        <taxon>Actinomycetes</taxon>
        <taxon>Streptosporangiales</taxon>
        <taxon>Thermomonosporaceae</taxon>
        <taxon>Actinoallomurus</taxon>
    </lineage>
</organism>
<comment type="caution">
    <text evidence="1">The sequence shown here is derived from an EMBL/GenBank/DDBJ whole genome shotgun (WGS) entry which is preliminary data.</text>
</comment>